<gene>
    <name evidence="3" type="ORF">ACI2L5_07870</name>
</gene>
<sequence length="142" mass="15115">MTALDEIVEVFPGLRATAFTNVPHTLPVLDTHFPRFPVLPGVLILDTLAQVAAVALGAAGEGPERWGLAEARRIRFRHYVTPGDRMETTVDIAEVTGDTALCTGTVRVDGRAVTTVRVLRMARRAPQDAPAASEGTPACSAL</sequence>
<dbReference type="EC" id="4.2.1.-" evidence="3"/>
<evidence type="ECO:0000313" key="4">
    <source>
        <dbReference type="Proteomes" id="UP001620295"/>
    </source>
</evidence>
<dbReference type="InterPro" id="IPR013114">
    <property type="entry name" value="FabA_FabZ"/>
</dbReference>
<evidence type="ECO:0000313" key="3">
    <source>
        <dbReference type="EMBL" id="MFK4264845.1"/>
    </source>
</evidence>
<name>A0ABW8LFZ9_9ACTN</name>
<dbReference type="GO" id="GO:0016829">
    <property type="term" value="F:lyase activity"/>
    <property type="evidence" value="ECO:0007669"/>
    <property type="project" value="UniProtKB-KW"/>
</dbReference>
<comment type="similarity">
    <text evidence="1">Belongs to the thioester dehydratase family. FabZ subfamily.</text>
</comment>
<evidence type="ECO:0000256" key="2">
    <source>
        <dbReference type="ARBA" id="ARBA00023239"/>
    </source>
</evidence>
<keyword evidence="4" id="KW-1185">Reference proteome</keyword>
<dbReference type="Pfam" id="PF07977">
    <property type="entry name" value="FabA"/>
    <property type="match status" value="1"/>
</dbReference>
<dbReference type="Proteomes" id="UP001620295">
    <property type="component" value="Unassembled WGS sequence"/>
</dbReference>
<proteinExistence type="inferred from homology"/>
<dbReference type="PANTHER" id="PTHR30272">
    <property type="entry name" value="3-HYDROXYACYL-[ACYL-CARRIER-PROTEIN] DEHYDRATASE"/>
    <property type="match status" value="1"/>
</dbReference>
<dbReference type="Gene3D" id="3.10.129.10">
    <property type="entry name" value="Hotdog Thioesterase"/>
    <property type="match status" value="1"/>
</dbReference>
<organism evidence="3 4">
    <name type="scientific">Streptomyces milbemycinicus</name>
    <dbReference type="NCBI Taxonomy" id="476552"/>
    <lineage>
        <taxon>Bacteria</taxon>
        <taxon>Bacillati</taxon>
        <taxon>Actinomycetota</taxon>
        <taxon>Actinomycetes</taxon>
        <taxon>Kitasatosporales</taxon>
        <taxon>Streptomycetaceae</taxon>
        <taxon>Streptomyces</taxon>
    </lineage>
</organism>
<dbReference type="SUPFAM" id="SSF54637">
    <property type="entry name" value="Thioesterase/thiol ester dehydrase-isomerase"/>
    <property type="match status" value="1"/>
</dbReference>
<dbReference type="PANTHER" id="PTHR30272:SF1">
    <property type="entry name" value="3-HYDROXYACYL-[ACYL-CARRIER-PROTEIN] DEHYDRATASE"/>
    <property type="match status" value="1"/>
</dbReference>
<comment type="caution">
    <text evidence="3">The sequence shown here is derived from an EMBL/GenBank/DDBJ whole genome shotgun (WGS) entry which is preliminary data.</text>
</comment>
<keyword evidence="2 3" id="KW-0456">Lyase</keyword>
<protein>
    <submittedName>
        <fullName evidence="3">3-hydroxyacyl-ACP dehydratase FabZ family protein</fullName>
        <ecNumber evidence="3">4.2.1.-</ecNumber>
    </submittedName>
</protein>
<evidence type="ECO:0000256" key="1">
    <source>
        <dbReference type="ARBA" id="ARBA00009174"/>
    </source>
</evidence>
<dbReference type="InterPro" id="IPR029069">
    <property type="entry name" value="HotDog_dom_sf"/>
</dbReference>
<reference evidence="3 4" key="1">
    <citation type="submission" date="2024-11" db="EMBL/GenBank/DDBJ databases">
        <title>The Natural Products Discovery Center: Release of the First 8490 Sequenced Strains for Exploring Actinobacteria Biosynthetic Diversity.</title>
        <authorList>
            <person name="Kalkreuter E."/>
            <person name="Kautsar S.A."/>
            <person name="Yang D."/>
            <person name="Bader C.D."/>
            <person name="Teijaro C.N."/>
            <person name="Fluegel L."/>
            <person name="Davis C.M."/>
            <person name="Simpson J.R."/>
            <person name="Lauterbach L."/>
            <person name="Steele A.D."/>
            <person name="Gui C."/>
            <person name="Meng S."/>
            <person name="Li G."/>
            <person name="Viehrig K."/>
            <person name="Ye F."/>
            <person name="Su P."/>
            <person name="Kiefer A.F."/>
            <person name="Nichols A."/>
            <person name="Cepeda A.J."/>
            <person name="Yan W."/>
            <person name="Fan B."/>
            <person name="Jiang Y."/>
            <person name="Adhikari A."/>
            <person name="Zheng C.-J."/>
            <person name="Schuster L."/>
            <person name="Cowan T.M."/>
            <person name="Smanski M.J."/>
            <person name="Chevrette M.G."/>
            <person name="De Carvalho L.P.S."/>
            <person name="Shen B."/>
        </authorList>
    </citation>
    <scope>NUCLEOTIDE SEQUENCE [LARGE SCALE GENOMIC DNA]</scope>
    <source>
        <strain evidence="3 4">NPDC020863</strain>
    </source>
</reference>
<dbReference type="RefSeq" id="WP_358639997.1">
    <property type="nucleotide sequence ID" value="NZ_JBFACG010000007.1"/>
</dbReference>
<dbReference type="EMBL" id="JBJDQH010000002">
    <property type="protein sequence ID" value="MFK4264845.1"/>
    <property type="molecule type" value="Genomic_DNA"/>
</dbReference>
<accession>A0ABW8LFZ9</accession>